<feature type="domain" description="Calcineurin-like phosphoesterase" evidence="5">
    <location>
        <begin position="1"/>
        <end position="50"/>
    </location>
</feature>
<dbReference type="Gene3D" id="3.60.21.10">
    <property type="match status" value="1"/>
</dbReference>
<evidence type="ECO:0000259" key="5">
    <source>
        <dbReference type="Pfam" id="PF00149"/>
    </source>
</evidence>
<dbReference type="InterPro" id="IPR050884">
    <property type="entry name" value="CNP_phosphodiesterase-III"/>
</dbReference>
<evidence type="ECO:0000256" key="4">
    <source>
        <dbReference type="ARBA" id="ARBA00025742"/>
    </source>
</evidence>
<dbReference type="GO" id="GO:0046872">
    <property type="term" value="F:metal ion binding"/>
    <property type="evidence" value="ECO:0007669"/>
    <property type="project" value="UniProtKB-KW"/>
</dbReference>
<evidence type="ECO:0000256" key="3">
    <source>
        <dbReference type="ARBA" id="ARBA00023004"/>
    </source>
</evidence>
<evidence type="ECO:0000313" key="6">
    <source>
        <dbReference type="EMBL" id="AIF22911.1"/>
    </source>
</evidence>
<dbReference type="PANTHER" id="PTHR42988:SF2">
    <property type="entry name" value="CYCLIC NUCLEOTIDE PHOSPHODIESTERASE CBUA0032-RELATED"/>
    <property type="match status" value="1"/>
</dbReference>
<accession>A0A075I2R4</accession>
<name>A0A075I2R4_9ARCH</name>
<dbReference type="Pfam" id="PF00149">
    <property type="entry name" value="Metallophos"/>
    <property type="match status" value="1"/>
</dbReference>
<organism evidence="6">
    <name type="scientific">uncultured marine thaumarchaeote SAT1000_10_H08</name>
    <dbReference type="NCBI Taxonomy" id="1456376"/>
    <lineage>
        <taxon>Archaea</taxon>
        <taxon>Nitrososphaerota</taxon>
        <taxon>environmental samples</taxon>
    </lineage>
</organism>
<keyword evidence="3" id="KW-0408">Iron</keyword>
<dbReference type="InterPro" id="IPR029052">
    <property type="entry name" value="Metallo-depent_PP-like"/>
</dbReference>
<keyword evidence="2" id="KW-0378">Hydrolase</keyword>
<keyword evidence="1" id="KW-0479">Metal-binding</keyword>
<comment type="similarity">
    <text evidence="4">Belongs to the cyclic nucleotide phosphodiesterase class-III family.</text>
</comment>
<evidence type="ECO:0000256" key="2">
    <source>
        <dbReference type="ARBA" id="ARBA00022801"/>
    </source>
</evidence>
<protein>
    <submittedName>
        <fullName evidence="6">Metallophosphoesterase</fullName>
    </submittedName>
</protein>
<evidence type="ECO:0000256" key="1">
    <source>
        <dbReference type="ARBA" id="ARBA00022723"/>
    </source>
</evidence>
<dbReference type="EMBL" id="KF901218">
    <property type="protein sequence ID" value="AIF22911.1"/>
    <property type="molecule type" value="Genomic_DNA"/>
</dbReference>
<dbReference type="AlphaFoldDB" id="A0A075I2R4"/>
<dbReference type="GO" id="GO:0016787">
    <property type="term" value="F:hydrolase activity"/>
    <property type="evidence" value="ECO:0007669"/>
    <property type="project" value="UniProtKB-KW"/>
</dbReference>
<proteinExistence type="inferred from homology"/>
<dbReference type="PANTHER" id="PTHR42988">
    <property type="entry name" value="PHOSPHOHYDROLASE"/>
    <property type="match status" value="1"/>
</dbReference>
<sequence length="63" mass="7218">MEIVQLSDLHVGSQFREETFQKVIDEINLLKPSTVVITGDLTNEGLIEQYENVKMISQIKVKK</sequence>
<dbReference type="InterPro" id="IPR004843">
    <property type="entry name" value="Calcineurin-like_PHP"/>
</dbReference>
<dbReference type="SUPFAM" id="SSF56300">
    <property type="entry name" value="Metallo-dependent phosphatases"/>
    <property type="match status" value="1"/>
</dbReference>
<reference evidence="6" key="1">
    <citation type="journal article" date="2014" name="Genome Biol. Evol.">
        <title>Pangenome evidence for extensive interdomain horizontal transfer affecting lineage core and shell genes in uncultured planktonic thaumarchaeota and euryarchaeota.</title>
        <authorList>
            <person name="Deschamps P."/>
            <person name="Zivanovic Y."/>
            <person name="Moreira D."/>
            <person name="Rodriguez-Valera F."/>
            <person name="Lopez-Garcia P."/>
        </authorList>
    </citation>
    <scope>NUCLEOTIDE SEQUENCE</scope>
</reference>